<proteinExistence type="predicted"/>
<gene>
    <name evidence="1" type="ORF">P5F74_08970</name>
</gene>
<reference evidence="1 2" key="1">
    <citation type="submission" date="2023-03" db="EMBL/GenBank/DDBJ databases">
        <title>Bacillus Genome Sequencing.</title>
        <authorList>
            <person name="Dunlap C."/>
        </authorList>
    </citation>
    <scope>NUCLEOTIDE SEQUENCE [LARGE SCALE GENOMIC DNA]</scope>
    <source>
        <strain evidence="1 2">B-4107</strain>
    </source>
</reference>
<dbReference type="Proteomes" id="UP001341820">
    <property type="component" value="Unassembled WGS sequence"/>
</dbReference>
<comment type="caution">
    <text evidence="1">The sequence shown here is derived from an EMBL/GenBank/DDBJ whole genome shotgun (WGS) entry which is preliminary data.</text>
</comment>
<dbReference type="RefSeq" id="WP_328237044.1">
    <property type="nucleotide sequence ID" value="NZ_JAROAS010000016.1"/>
</dbReference>
<organism evidence="1 2">
    <name type="scientific">Shouchella miscanthi</name>
    <dbReference type="NCBI Taxonomy" id="2598861"/>
    <lineage>
        <taxon>Bacteria</taxon>
        <taxon>Bacillati</taxon>
        <taxon>Bacillota</taxon>
        <taxon>Bacilli</taxon>
        <taxon>Bacillales</taxon>
        <taxon>Bacillaceae</taxon>
        <taxon>Shouchella</taxon>
    </lineage>
</organism>
<evidence type="ECO:0000313" key="2">
    <source>
        <dbReference type="Proteomes" id="UP001341820"/>
    </source>
</evidence>
<keyword evidence="2" id="KW-1185">Reference proteome</keyword>
<accession>A0ABU6NJS8</accession>
<name>A0ABU6NJS8_9BACI</name>
<dbReference type="EMBL" id="JAROAS010000016">
    <property type="protein sequence ID" value="MED4128257.1"/>
    <property type="molecule type" value="Genomic_DNA"/>
</dbReference>
<evidence type="ECO:0000313" key="1">
    <source>
        <dbReference type="EMBL" id="MED4128257.1"/>
    </source>
</evidence>
<sequence length="117" mass="13597">MKEYPVIEGKYRFLGGWNNIPNSLKQLIVGRGYEIDLNGQDCIIRGSSKLIMIYRADFEKYFEPYIDYEAEPTNTTANESLDIESERIEVDKTISNCNTHHYINNSESEESLQMSLF</sequence>
<protein>
    <submittedName>
        <fullName evidence="1">Uncharacterized protein</fullName>
    </submittedName>
</protein>